<dbReference type="Pfam" id="PF03151">
    <property type="entry name" value="TPT"/>
    <property type="match status" value="1"/>
</dbReference>
<dbReference type="GO" id="GO:0005789">
    <property type="term" value="C:endoplasmic reticulum membrane"/>
    <property type="evidence" value="ECO:0007669"/>
    <property type="project" value="UniProtKB-SubCell"/>
</dbReference>
<dbReference type="KEGG" id="pchm:VFPPC_14730"/>
<dbReference type="AlphaFoldDB" id="A0A179F175"/>
<reference evidence="11 12" key="1">
    <citation type="journal article" date="2016" name="PLoS Pathog.">
        <title>Biosynthesis of antibiotic leucinostatins in bio-control fungus Purpureocillium lilacinum and their inhibition on phytophthora revealed by genome mining.</title>
        <authorList>
            <person name="Wang G."/>
            <person name="Liu Z."/>
            <person name="Lin R."/>
            <person name="Li E."/>
            <person name="Mao Z."/>
            <person name="Ling J."/>
            <person name="Yang Y."/>
            <person name="Yin W.B."/>
            <person name="Xie B."/>
        </authorList>
    </citation>
    <scope>NUCLEOTIDE SEQUENCE [LARGE SCALE GENOMIC DNA]</scope>
    <source>
        <strain evidence="11">170</strain>
    </source>
</reference>
<feature type="compositionally biased region" description="Polar residues" evidence="8">
    <location>
        <begin position="1"/>
        <end position="12"/>
    </location>
</feature>
<evidence type="ECO:0000256" key="4">
    <source>
        <dbReference type="ARBA" id="ARBA00011182"/>
    </source>
</evidence>
<dbReference type="PANTHER" id="PTHR11132">
    <property type="entry name" value="SOLUTE CARRIER FAMILY 35"/>
    <property type="match status" value="1"/>
</dbReference>
<feature type="transmembrane region" description="Helical" evidence="9">
    <location>
        <begin position="261"/>
        <end position="280"/>
    </location>
</feature>
<feature type="transmembrane region" description="Helical" evidence="9">
    <location>
        <begin position="101"/>
        <end position="124"/>
    </location>
</feature>
<comment type="function">
    <text evidence="1">Involved in the import of GDP-mannose from the cytoplasm into the Golgi lumen.</text>
</comment>
<evidence type="ECO:0000313" key="12">
    <source>
        <dbReference type="Proteomes" id="UP000078397"/>
    </source>
</evidence>
<dbReference type="Proteomes" id="UP000078397">
    <property type="component" value="Unassembled WGS sequence"/>
</dbReference>
<evidence type="ECO:0000256" key="5">
    <source>
        <dbReference type="ARBA" id="ARBA00022692"/>
    </source>
</evidence>
<keyword evidence="5 9" id="KW-0812">Transmembrane</keyword>
<feature type="transmembrane region" description="Helical" evidence="9">
    <location>
        <begin position="38"/>
        <end position="57"/>
    </location>
</feature>
<keyword evidence="6 9" id="KW-1133">Transmembrane helix</keyword>
<evidence type="ECO:0000256" key="8">
    <source>
        <dbReference type="SAM" id="MobiDB-lite"/>
    </source>
</evidence>
<comment type="similarity">
    <text evidence="3">Belongs to the TPT transporter family. SLC35D subfamily.</text>
</comment>
<dbReference type="GeneID" id="28856492"/>
<dbReference type="OrthoDB" id="6418713at2759"/>
<comment type="subunit">
    <text evidence="4">Homooligomer.</text>
</comment>
<name>A0A179F175_METCM</name>
<feature type="transmembrane region" description="Helical" evidence="9">
    <location>
        <begin position="224"/>
        <end position="241"/>
    </location>
</feature>
<feature type="transmembrane region" description="Helical" evidence="9">
    <location>
        <begin position="191"/>
        <end position="212"/>
    </location>
</feature>
<evidence type="ECO:0000256" key="9">
    <source>
        <dbReference type="SAM" id="Phobius"/>
    </source>
</evidence>
<protein>
    <submittedName>
        <fullName evidence="11">Triose-phosphate transporter</fullName>
    </submittedName>
</protein>
<sequence length="397" mass="43737">MPSDMSTSSKRQPASGIDEKAGDYGNHDKTRWLGNKTFHTGVCISSWIIISNSTILFNKWLIDSRGFHFPILLTCWHLFFATLATQILARTTKLLDSRKKISMSAGVYARAILPISIFYSISLVTSNMAYLYLSIPFIQILKTTAPAVMLFVAWAAGTANPTFATILNIFWVIGGVMLASSGEIQFSLIGFLYQMGGIVSESIRLIMIQLLLSNDGLKMDPLVGLYYFAPACCLMNFLIALPTNEILNISWQAVQDVGVGLLFLNALIAFMLNIASVCLIGQTSGLVMTLTGILKNILLVVVSVMIWNTQITFVQVVGYTIALAGLVYYSLGYEQLVKASKAGLTWTSNLLSGRAVHGTSSICLKTRRVIVTALLMAGLISLSPRLWRYHKYEELRI</sequence>
<evidence type="ECO:0000256" key="6">
    <source>
        <dbReference type="ARBA" id="ARBA00022989"/>
    </source>
</evidence>
<evidence type="ECO:0000256" key="2">
    <source>
        <dbReference type="ARBA" id="ARBA00004477"/>
    </source>
</evidence>
<evidence type="ECO:0000256" key="1">
    <source>
        <dbReference type="ARBA" id="ARBA00003420"/>
    </source>
</evidence>
<feature type="transmembrane region" description="Helical" evidence="9">
    <location>
        <begin position="69"/>
        <end position="89"/>
    </location>
</feature>
<dbReference type="RefSeq" id="XP_018137226.1">
    <property type="nucleotide sequence ID" value="XM_018292498.1"/>
</dbReference>
<evidence type="ECO:0000259" key="10">
    <source>
        <dbReference type="Pfam" id="PF03151"/>
    </source>
</evidence>
<organism evidence="11 12">
    <name type="scientific">Pochonia chlamydosporia 170</name>
    <dbReference type="NCBI Taxonomy" id="1380566"/>
    <lineage>
        <taxon>Eukaryota</taxon>
        <taxon>Fungi</taxon>
        <taxon>Dikarya</taxon>
        <taxon>Ascomycota</taxon>
        <taxon>Pezizomycotina</taxon>
        <taxon>Sordariomycetes</taxon>
        <taxon>Hypocreomycetidae</taxon>
        <taxon>Hypocreales</taxon>
        <taxon>Clavicipitaceae</taxon>
        <taxon>Pochonia</taxon>
    </lineage>
</organism>
<feature type="domain" description="Sugar phosphate transporter" evidence="10">
    <location>
        <begin position="40"/>
        <end position="330"/>
    </location>
</feature>
<dbReference type="InterPro" id="IPR004853">
    <property type="entry name" value="Sugar_P_trans_dom"/>
</dbReference>
<accession>A0A179F175</accession>
<comment type="caution">
    <text evidence="11">The sequence shown here is derived from an EMBL/GenBank/DDBJ whole genome shotgun (WGS) entry which is preliminary data.</text>
</comment>
<evidence type="ECO:0000256" key="3">
    <source>
        <dbReference type="ARBA" id="ARBA00010425"/>
    </source>
</evidence>
<evidence type="ECO:0000256" key="7">
    <source>
        <dbReference type="ARBA" id="ARBA00023136"/>
    </source>
</evidence>
<keyword evidence="7 9" id="KW-0472">Membrane</keyword>
<dbReference type="EMBL" id="LSBJ02000010">
    <property type="protein sequence ID" value="OAQ59171.1"/>
    <property type="molecule type" value="Genomic_DNA"/>
</dbReference>
<comment type="subcellular location">
    <subcellularLocation>
        <location evidence="2">Endoplasmic reticulum membrane</location>
        <topology evidence="2">Multi-pass membrane protein</topology>
    </subcellularLocation>
</comment>
<feature type="region of interest" description="Disordered" evidence="8">
    <location>
        <begin position="1"/>
        <end position="23"/>
    </location>
</feature>
<feature type="transmembrane region" description="Helical" evidence="9">
    <location>
        <begin position="162"/>
        <end position="179"/>
    </location>
</feature>
<dbReference type="InterPro" id="IPR050186">
    <property type="entry name" value="TPT_transporter"/>
</dbReference>
<keyword evidence="12" id="KW-1185">Reference proteome</keyword>
<feature type="transmembrane region" description="Helical" evidence="9">
    <location>
        <begin position="313"/>
        <end position="331"/>
    </location>
</feature>
<proteinExistence type="inferred from homology"/>
<evidence type="ECO:0000313" key="11">
    <source>
        <dbReference type="EMBL" id="OAQ59171.1"/>
    </source>
</evidence>
<gene>
    <name evidence="11" type="ORF">VFPPC_14730</name>
</gene>
<feature type="transmembrane region" description="Helical" evidence="9">
    <location>
        <begin position="287"/>
        <end position="307"/>
    </location>
</feature>